<feature type="compositionally biased region" description="Basic residues" evidence="1">
    <location>
        <begin position="205"/>
        <end position="219"/>
    </location>
</feature>
<feature type="region of interest" description="Disordered" evidence="1">
    <location>
        <begin position="30"/>
        <end position="55"/>
    </location>
</feature>
<proteinExistence type="predicted"/>
<dbReference type="EMBL" id="CABFNS010000830">
    <property type="protein sequence ID" value="VUC31128.1"/>
    <property type="molecule type" value="Genomic_DNA"/>
</dbReference>
<evidence type="ECO:0000313" key="3">
    <source>
        <dbReference type="Proteomes" id="UP000766486"/>
    </source>
</evidence>
<feature type="region of interest" description="Disordered" evidence="1">
    <location>
        <begin position="192"/>
        <end position="269"/>
    </location>
</feature>
<name>A0ABY6UJD3_BIOOC</name>
<dbReference type="Proteomes" id="UP000766486">
    <property type="component" value="Unassembled WGS sequence"/>
</dbReference>
<protein>
    <submittedName>
        <fullName evidence="2">Uncharacterized protein</fullName>
    </submittedName>
</protein>
<gene>
    <name evidence="2" type="ORF">CLO192961_LOCUS300436</name>
</gene>
<comment type="caution">
    <text evidence="2">The sequence shown here is derived from an EMBL/GenBank/DDBJ whole genome shotgun (WGS) entry which is preliminary data.</text>
</comment>
<accession>A0ABY6UJD3</accession>
<reference evidence="2 3" key="1">
    <citation type="submission" date="2019-06" db="EMBL/GenBank/DDBJ databases">
        <authorList>
            <person name="Broberg M."/>
        </authorList>
    </citation>
    <scope>NUCLEOTIDE SEQUENCE [LARGE SCALE GENOMIC DNA]</scope>
</reference>
<evidence type="ECO:0000256" key="1">
    <source>
        <dbReference type="SAM" id="MobiDB-lite"/>
    </source>
</evidence>
<evidence type="ECO:0000313" key="2">
    <source>
        <dbReference type="EMBL" id="VUC31128.1"/>
    </source>
</evidence>
<organism evidence="2 3">
    <name type="scientific">Bionectria ochroleuca</name>
    <name type="common">Gliocladium roseum</name>
    <dbReference type="NCBI Taxonomy" id="29856"/>
    <lineage>
        <taxon>Eukaryota</taxon>
        <taxon>Fungi</taxon>
        <taxon>Dikarya</taxon>
        <taxon>Ascomycota</taxon>
        <taxon>Pezizomycotina</taxon>
        <taxon>Sordariomycetes</taxon>
        <taxon>Hypocreomycetidae</taxon>
        <taxon>Hypocreales</taxon>
        <taxon>Bionectriaceae</taxon>
        <taxon>Clonostachys</taxon>
    </lineage>
</organism>
<keyword evidence="3" id="KW-1185">Reference proteome</keyword>
<sequence length="269" mass="30189">MAPSLLGLTPDEMREGRVYYLIQRQKFNDKSTWRDHPDNQGPGKTVPPREPPESQVTGVERQFLEIEDFQPVDRGNHLVAKIITTHKNFTKEWGINDDKELFQYVVKRRLYKLSHKAASSASGHVLYRIANQDQLRNLTRALVMVLSLTYDHVGSNHLIGPFRQYTATHGFAPAVPAGLKFVEKPAVNPRYGKARDIEKASTKNSLKKKTSSTKSKKRVSGTQGSVLKVLMGQISKTTRDPAVPRPKSVQNGAAPPDQPCRQASLKERP</sequence>